<feature type="domain" description="Death" evidence="5">
    <location>
        <begin position="617"/>
        <end position="702"/>
    </location>
</feature>
<dbReference type="PROSITE" id="PS50005">
    <property type="entry name" value="TPR"/>
    <property type="match status" value="2"/>
</dbReference>
<reference evidence="7" key="1">
    <citation type="submission" date="2022-11" db="UniProtKB">
        <authorList>
            <consortium name="EnsemblMetazoa"/>
        </authorList>
    </citation>
    <scope>IDENTIFICATION</scope>
</reference>
<feature type="compositionally biased region" description="Polar residues" evidence="4">
    <location>
        <begin position="114"/>
        <end position="129"/>
    </location>
</feature>
<dbReference type="GO" id="GO:0005524">
    <property type="term" value="F:ATP binding"/>
    <property type="evidence" value="ECO:0007669"/>
    <property type="project" value="UniProtKB-KW"/>
</dbReference>
<sequence length="1754" mass="195854">MAEPPGEGAQRRNETQTNPGPSTAPASQAAATQQLPAGNKQPSQQEPTQQPPPQLQPRPGETQTNPGPSTAATQQLPADGVRDDQQTIQSGSGHPSQQEPTPQPPPQLQPRPGETQTNPGPSTAATQQLPADGVRDDQQTTQSGSGHPSQQEPTPRPPPQLQPRPGETQTNPGPSTAPASQAAATQQLPAGKKQPSQQEPTQQPQPQLQPRPVELEVEFTPTTYPHITELVLRKISERLGAEWRKLATYLGLSAAEIDRIVLDDSAGQTESQIFNMLVSWSRQQSTSTDQREVLYTALIEIGRRDIAEDLLGINDTILRVISEKLSSECKWQNLATHLGLSAAEIEHIVMDCPHQTQNQIFNMLVKWRRQQTASADQRKVLRRALIEIDRKDIAEDLLGITDTILRKISEKLSSEWQKLATHLGLSAAEIKHIVMDDPGQTENQIFNMLVKWRRQQTTSADQRKVLRTALMEISKGDIAEDLLDCPKVSIETSVARRGFNDSDLSNRLWTRIKLILDSVHQLVSAYLNPCDGELVELRRGSVTFVVRFKSREGLNKLRSLYDTGELAKKLTEILITDELTTEDKSDLAIQATIPESDYDQACRFFDELEKDQQKGISDPVLHKISERLCSEWRKLATHLGLSAAEIKHIVMDDPGQTENQIYNMLAEWRGQQSTSTDQRDVLCTALMEIGRRDIVENLLDYVMRAQEADANEHAEKRKAEATVLKDQGNQAFKKSDYTRAVELYTQGLERLKDFVVLYTNRAQAHNKLGKFSEAMEDCRTALQLEPNNVKALVHLGKAQQGLKDYEAAVTTYQEILKIDEKYEKMVAGYIAAVNLAESTAKSDMEAERLFNEGNVKASGVHEIGLSEVGDSPAALTQQSDPDDQQNSQSSNERPSHQEPTPQPPPQLQPRPGETQTNPGPSTAPTQQLPADGVRDDQRTTQSGSRQPSQQEPTQQPPQPRPDYPQQSGASIGSIGTISGSQNPVIVGSNVNITYNLPLQGPETTGHQGPGTFEDLQQEIIDNYKRTTTTIPAHPVVQSRKVDIDKFFIPLFLRKNIQGKRESKRSVRLPEGKRLLDINQTTRLNSLDDLLNPEVVKEIKILLCGGAGTGKSTLLVKVANSCITLSSKPLLGRFDLVLWIKLRQMQQSSCVLDAIFDQILARNTKLTKHIVKGFIDDHESGIALLLDGVDEIPSHVLESEEGVYRVQDILQSRVLSKSFVLVTTRPHLTEYVLSCDHQYAVVETIGFTPQDRDQYIRLNLPDDADMGDKLISNLKDNANLQEMAVVPIISQMLCIVWENQQSLPERITELYADFALALFKRRNKDMSDEQVMSNMMSIIDSLGRVALQGLLDFRGERLMFDKTEFQDCQSCLDDGCLVGFVQLENYTSGLHVNVLVTFPHKSIQEYFAACHLVKLLQDDENNFRHQLKQIGEGNVLAMEYLLRFCCGRSMQAAGFILDHIQEMQGDEEELQGLARLLMFEAGSEELATKLVRPTRVACKSNEDLKSLSYYLQHVTPPLQGAGFHMCVRKQELTILRGILLSDSMKSAGLIAVRYYLSEQEEEELILLEETLGVVDEQHPAELHVVVCIEAKSWFDVGRVSHRFFHMQEQIGDLGLVMFQRSPDEVVDLLKALEGCRLDWLTLYGTNLHARVRHVSHILSSLKFLQLNACRLVDDDVKDLISILPAGHGVEGLTLDDNAFSLDAVRALTHHLQGLPGLSYLRLRNIGLDAELVRQVVSQDLPHLKETEEGEFEKPK</sequence>
<feature type="compositionally biased region" description="Low complexity" evidence="4">
    <location>
        <begin position="174"/>
        <end position="212"/>
    </location>
</feature>
<dbReference type="PANTHER" id="PTHR46312:SF2">
    <property type="entry name" value="NUCLEOTIDE-BINDING OLIGOMERIZATION DOMAIN-CONTAINING PROTEIN 2-LIKE"/>
    <property type="match status" value="1"/>
</dbReference>
<evidence type="ECO:0000313" key="8">
    <source>
        <dbReference type="Proteomes" id="UP000887568"/>
    </source>
</evidence>
<dbReference type="InterPro" id="IPR032675">
    <property type="entry name" value="LRR_dom_sf"/>
</dbReference>
<feature type="region of interest" description="Disordered" evidence="4">
    <location>
        <begin position="872"/>
        <end position="976"/>
    </location>
</feature>
<proteinExistence type="predicted"/>
<dbReference type="GO" id="GO:0007165">
    <property type="term" value="P:signal transduction"/>
    <property type="evidence" value="ECO:0007669"/>
    <property type="project" value="InterPro"/>
</dbReference>
<evidence type="ECO:0000256" key="3">
    <source>
        <dbReference type="PROSITE-ProRule" id="PRU00339"/>
    </source>
</evidence>
<feature type="domain" description="Death" evidence="5">
    <location>
        <begin position="228"/>
        <end position="314"/>
    </location>
</feature>
<evidence type="ECO:0000259" key="5">
    <source>
        <dbReference type="PROSITE" id="PS50017"/>
    </source>
</evidence>
<protein>
    <submittedName>
        <fullName evidence="7">Uncharacterized protein</fullName>
    </submittedName>
</protein>
<dbReference type="InterPro" id="IPR011990">
    <property type="entry name" value="TPR-like_helical_dom_sf"/>
</dbReference>
<feature type="domain" description="Death" evidence="5">
    <location>
        <begin position="401"/>
        <end position="486"/>
    </location>
</feature>
<feature type="compositionally biased region" description="Low complexity" evidence="4">
    <location>
        <begin position="963"/>
        <end position="976"/>
    </location>
</feature>
<dbReference type="InterPro" id="IPR007111">
    <property type="entry name" value="NACHT_NTPase"/>
</dbReference>
<dbReference type="InterPro" id="IPR000488">
    <property type="entry name" value="Death_dom"/>
</dbReference>
<dbReference type="Pfam" id="PF00531">
    <property type="entry name" value="Death"/>
    <property type="match status" value="4"/>
</dbReference>
<dbReference type="SUPFAM" id="SSF48452">
    <property type="entry name" value="TPR-like"/>
    <property type="match status" value="1"/>
</dbReference>
<dbReference type="PANTHER" id="PTHR46312">
    <property type="entry name" value="NACHT DOMAIN-CONTAINING PROTEIN"/>
    <property type="match status" value="1"/>
</dbReference>
<dbReference type="SUPFAM" id="SSF47986">
    <property type="entry name" value="DEATH domain"/>
    <property type="match status" value="4"/>
</dbReference>
<dbReference type="SUPFAM" id="SSF52540">
    <property type="entry name" value="P-loop containing nucleoside triphosphate hydrolases"/>
    <property type="match status" value="1"/>
</dbReference>
<organism evidence="7 8">
    <name type="scientific">Patiria miniata</name>
    <name type="common">Bat star</name>
    <name type="synonym">Asterina miniata</name>
    <dbReference type="NCBI Taxonomy" id="46514"/>
    <lineage>
        <taxon>Eukaryota</taxon>
        <taxon>Metazoa</taxon>
        <taxon>Echinodermata</taxon>
        <taxon>Eleutherozoa</taxon>
        <taxon>Asterozoa</taxon>
        <taxon>Asteroidea</taxon>
        <taxon>Valvatacea</taxon>
        <taxon>Valvatida</taxon>
        <taxon>Asterinidae</taxon>
        <taxon>Patiria</taxon>
    </lineage>
</organism>
<keyword evidence="1" id="KW-0547">Nucleotide-binding</keyword>
<dbReference type="Pfam" id="PF13181">
    <property type="entry name" value="TPR_8"/>
    <property type="match status" value="1"/>
</dbReference>
<dbReference type="SMART" id="SM00005">
    <property type="entry name" value="DEATH"/>
    <property type="match status" value="3"/>
</dbReference>
<evidence type="ECO:0000313" key="7">
    <source>
        <dbReference type="EnsemblMetazoa" id="XP_038062687.1"/>
    </source>
</evidence>
<keyword evidence="3" id="KW-0802">TPR repeat</keyword>
<evidence type="ECO:0000259" key="6">
    <source>
        <dbReference type="PROSITE" id="PS50837"/>
    </source>
</evidence>
<evidence type="ECO:0000256" key="4">
    <source>
        <dbReference type="SAM" id="MobiDB-lite"/>
    </source>
</evidence>
<keyword evidence="2" id="KW-0067">ATP-binding</keyword>
<dbReference type="Gene3D" id="1.25.40.10">
    <property type="entry name" value="Tetratricopeptide repeat domain"/>
    <property type="match status" value="1"/>
</dbReference>
<dbReference type="PROSITE" id="PS50017">
    <property type="entry name" value="DEATH_DOMAIN"/>
    <property type="match status" value="4"/>
</dbReference>
<dbReference type="SUPFAM" id="SSF52047">
    <property type="entry name" value="RNI-like"/>
    <property type="match status" value="1"/>
</dbReference>
<dbReference type="SMART" id="SM00028">
    <property type="entry name" value="TPR"/>
    <property type="match status" value="3"/>
</dbReference>
<dbReference type="Gene3D" id="1.10.533.10">
    <property type="entry name" value="Death Domain, Fas"/>
    <property type="match status" value="4"/>
</dbReference>
<dbReference type="EnsemblMetazoa" id="XM_038206759.1">
    <property type="protein sequence ID" value="XP_038062687.1"/>
    <property type="gene ID" value="LOC119733180"/>
</dbReference>
<dbReference type="InterPro" id="IPR019734">
    <property type="entry name" value="TPR_rpt"/>
</dbReference>
<dbReference type="PROSITE" id="PS50837">
    <property type="entry name" value="NACHT"/>
    <property type="match status" value="1"/>
</dbReference>
<feature type="repeat" description="TPR" evidence="3">
    <location>
        <begin position="789"/>
        <end position="822"/>
    </location>
</feature>
<evidence type="ECO:0000256" key="1">
    <source>
        <dbReference type="ARBA" id="ARBA00022741"/>
    </source>
</evidence>
<dbReference type="GeneID" id="119733180"/>
<name>A0A914AG36_PATMI</name>
<feature type="repeat" description="TPR" evidence="3">
    <location>
        <begin position="755"/>
        <end position="788"/>
    </location>
</feature>
<feature type="domain" description="NACHT" evidence="6">
    <location>
        <begin position="1098"/>
        <end position="1225"/>
    </location>
</feature>
<dbReference type="RefSeq" id="XP_038062687.1">
    <property type="nucleotide sequence ID" value="XM_038206759.1"/>
</dbReference>
<keyword evidence="8" id="KW-1185">Reference proteome</keyword>
<feature type="region of interest" description="Disordered" evidence="4">
    <location>
        <begin position="1"/>
        <end position="212"/>
    </location>
</feature>
<feature type="compositionally biased region" description="Low complexity" evidence="4">
    <location>
        <begin position="21"/>
        <end position="48"/>
    </location>
</feature>
<feature type="compositionally biased region" description="Polar residues" evidence="4">
    <location>
        <begin position="913"/>
        <end position="928"/>
    </location>
</feature>
<feature type="domain" description="Death" evidence="5">
    <location>
        <begin position="330"/>
        <end position="401"/>
    </location>
</feature>
<dbReference type="Pfam" id="PF00515">
    <property type="entry name" value="TPR_1"/>
    <property type="match status" value="1"/>
</dbReference>
<dbReference type="Proteomes" id="UP000887568">
    <property type="component" value="Unplaced"/>
</dbReference>
<dbReference type="Pfam" id="PF05729">
    <property type="entry name" value="NACHT"/>
    <property type="match status" value="1"/>
</dbReference>
<dbReference type="Gene3D" id="3.40.50.300">
    <property type="entry name" value="P-loop containing nucleotide triphosphate hydrolases"/>
    <property type="match status" value="1"/>
</dbReference>
<accession>A0A914AG36</accession>
<evidence type="ECO:0000256" key="2">
    <source>
        <dbReference type="ARBA" id="ARBA00022840"/>
    </source>
</evidence>
<dbReference type="CDD" id="cd01670">
    <property type="entry name" value="Death"/>
    <property type="match status" value="1"/>
</dbReference>
<feature type="compositionally biased region" description="Polar residues" evidence="4">
    <location>
        <begin position="61"/>
        <end position="76"/>
    </location>
</feature>
<dbReference type="OrthoDB" id="120976at2759"/>
<dbReference type="Gene3D" id="3.80.10.10">
    <property type="entry name" value="Ribonuclease Inhibitor"/>
    <property type="match status" value="1"/>
</dbReference>
<dbReference type="InterPro" id="IPR027417">
    <property type="entry name" value="P-loop_NTPase"/>
</dbReference>
<dbReference type="InterPro" id="IPR011029">
    <property type="entry name" value="DEATH-like_dom_sf"/>
</dbReference>